<sequence>MKAYGQLPLQPVGSTHVPFFPWRESRDAASSTCYRTEVEKEDSLCSRFALRLEIAPGPATSGAQLWRPSCARQVRRTPLGEHFVNQSFTPYLREYPPSDVRNVLGGAPVVLYGGTNRRQNKKDEAVVAHSPESAPHSTVPGAPRHPSPRANETPVFPTPKLRRPWGRSMGPIRTSK</sequence>
<dbReference type="Proteomes" id="UP000287651">
    <property type="component" value="Unassembled WGS sequence"/>
</dbReference>
<name>A0A426Z572_ENSVE</name>
<accession>A0A426Z572</accession>
<evidence type="ECO:0000313" key="3">
    <source>
        <dbReference type="Proteomes" id="UP000287651"/>
    </source>
</evidence>
<evidence type="ECO:0000313" key="2">
    <source>
        <dbReference type="EMBL" id="RRT59111.1"/>
    </source>
</evidence>
<reference evidence="2 3" key="1">
    <citation type="journal article" date="2014" name="Agronomy (Basel)">
        <title>A Draft Genome Sequence for Ensete ventricosum, the Drought-Tolerant Tree Against Hunger.</title>
        <authorList>
            <person name="Harrison J."/>
            <person name="Moore K.A."/>
            <person name="Paszkiewicz K."/>
            <person name="Jones T."/>
            <person name="Grant M."/>
            <person name="Ambacheew D."/>
            <person name="Muzemil S."/>
            <person name="Studholme D.J."/>
        </authorList>
    </citation>
    <scope>NUCLEOTIDE SEQUENCE [LARGE SCALE GENOMIC DNA]</scope>
</reference>
<comment type="caution">
    <text evidence="2">The sequence shown here is derived from an EMBL/GenBank/DDBJ whole genome shotgun (WGS) entry which is preliminary data.</text>
</comment>
<dbReference type="AlphaFoldDB" id="A0A426Z572"/>
<dbReference type="EMBL" id="AMZH03008367">
    <property type="protein sequence ID" value="RRT59111.1"/>
    <property type="molecule type" value="Genomic_DNA"/>
</dbReference>
<organism evidence="2 3">
    <name type="scientific">Ensete ventricosum</name>
    <name type="common">Abyssinian banana</name>
    <name type="synonym">Musa ensete</name>
    <dbReference type="NCBI Taxonomy" id="4639"/>
    <lineage>
        <taxon>Eukaryota</taxon>
        <taxon>Viridiplantae</taxon>
        <taxon>Streptophyta</taxon>
        <taxon>Embryophyta</taxon>
        <taxon>Tracheophyta</taxon>
        <taxon>Spermatophyta</taxon>
        <taxon>Magnoliopsida</taxon>
        <taxon>Liliopsida</taxon>
        <taxon>Zingiberales</taxon>
        <taxon>Musaceae</taxon>
        <taxon>Ensete</taxon>
    </lineage>
</organism>
<gene>
    <name evidence="2" type="ORF">B296_00044231</name>
</gene>
<proteinExistence type="predicted"/>
<feature type="region of interest" description="Disordered" evidence="1">
    <location>
        <begin position="114"/>
        <end position="176"/>
    </location>
</feature>
<evidence type="ECO:0000256" key="1">
    <source>
        <dbReference type="SAM" id="MobiDB-lite"/>
    </source>
</evidence>
<protein>
    <submittedName>
        <fullName evidence="2">Uncharacterized protein</fullName>
    </submittedName>
</protein>